<dbReference type="InterPro" id="IPR018392">
    <property type="entry name" value="LysM"/>
</dbReference>
<dbReference type="CDD" id="cd00118">
    <property type="entry name" value="LysM"/>
    <property type="match status" value="2"/>
</dbReference>
<dbReference type="InterPro" id="IPR008258">
    <property type="entry name" value="Transglycosylase_SLT_dom_1"/>
</dbReference>
<accession>A0A9W4VRD9</accession>
<dbReference type="SUPFAM" id="SSF54106">
    <property type="entry name" value="LysM domain"/>
    <property type="match status" value="2"/>
</dbReference>
<feature type="domain" description="LysM" evidence="3">
    <location>
        <begin position="409"/>
        <end position="453"/>
    </location>
</feature>
<evidence type="ECO:0000313" key="5">
    <source>
        <dbReference type="Proteomes" id="UP001152447"/>
    </source>
</evidence>
<dbReference type="AlphaFoldDB" id="A0A9W4VRD9"/>
<dbReference type="GO" id="GO:0000270">
    <property type="term" value="P:peptidoglycan metabolic process"/>
    <property type="evidence" value="ECO:0007669"/>
    <property type="project" value="InterPro"/>
</dbReference>
<evidence type="ECO:0000259" key="3">
    <source>
        <dbReference type="PROSITE" id="PS51782"/>
    </source>
</evidence>
<dbReference type="Pfam" id="PF01476">
    <property type="entry name" value="LysM"/>
    <property type="match status" value="2"/>
</dbReference>
<dbReference type="SMART" id="SM00257">
    <property type="entry name" value="LysM"/>
    <property type="match status" value="2"/>
</dbReference>
<dbReference type="PROSITE" id="PS00922">
    <property type="entry name" value="TRANSGLYCOSYLASE"/>
    <property type="match status" value="1"/>
</dbReference>
<dbReference type="PROSITE" id="PS51782">
    <property type="entry name" value="LYSM"/>
    <property type="match status" value="2"/>
</dbReference>
<dbReference type="GO" id="GO:0016020">
    <property type="term" value="C:membrane"/>
    <property type="evidence" value="ECO:0007669"/>
    <property type="project" value="InterPro"/>
</dbReference>
<dbReference type="PROSITE" id="PS51257">
    <property type="entry name" value="PROKAR_LIPOPROTEIN"/>
    <property type="match status" value="1"/>
</dbReference>
<organism evidence="4 5">
    <name type="scientific">Pseudoalteromonas haloplanktis</name>
    <name type="common">Alteromonas haloplanktis</name>
    <dbReference type="NCBI Taxonomy" id="228"/>
    <lineage>
        <taxon>Bacteria</taxon>
        <taxon>Pseudomonadati</taxon>
        <taxon>Pseudomonadota</taxon>
        <taxon>Gammaproteobacteria</taxon>
        <taxon>Alteromonadales</taxon>
        <taxon>Pseudoalteromonadaceae</taxon>
        <taxon>Pseudoalteromonas</taxon>
    </lineage>
</organism>
<protein>
    <submittedName>
        <fullName evidence="4">Membrane-bound lytic murein transglycosylase D</fullName>
        <ecNumber evidence="4">4.2.2.-</ecNumber>
    </submittedName>
</protein>
<dbReference type="InterPro" id="IPR036779">
    <property type="entry name" value="LysM_dom_sf"/>
</dbReference>
<name>A0A9W4VRD9_PSEHA</name>
<dbReference type="InterPro" id="IPR000189">
    <property type="entry name" value="Transglyc_AS"/>
</dbReference>
<feature type="region of interest" description="Disordered" evidence="2">
    <location>
        <begin position="33"/>
        <end position="59"/>
    </location>
</feature>
<dbReference type="RefSeq" id="WP_262976611.1">
    <property type="nucleotide sequence ID" value="NZ_CAMAPB010000021.1"/>
</dbReference>
<dbReference type="EMBL" id="CAMAPB010000021">
    <property type="protein sequence ID" value="CAH9057717.1"/>
    <property type="molecule type" value="Genomic_DNA"/>
</dbReference>
<evidence type="ECO:0000313" key="4">
    <source>
        <dbReference type="EMBL" id="CAH9057717.1"/>
    </source>
</evidence>
<feature type="domain" description="LysM" evidence="3">
    <location>
        <begin position="334"/>
        <end position="377"/>
    </location>
</feature>
<feature type="compositionally biased region" description="Basic residues" evidence="2">
    <location>
        <begin position="46"/>
        <end position="56"/>
    </location>
</feature>
<dbReference type="PANTHER" id="PTHR33734:SF22">
    <property type="entry name" value="MEMBRANE-BOUND LYTIC MUREIN TRANSGLYCOSYLASE D"/>
    <property type="match status" value="1"/>
</dbReference>
<dbReference type="InterPro" id="IPR023346">
    <property type="entry name" value="Lysozyme-like_dom_sf"/>
</dbReference>
<evidence type="ECO:0000256" key="1">
    <source>
        <dbReference type="ARBA" id="ARBA00007734"/>
    </source>
</evidence>
<dbReference type="Gene3D" id="3.10.350.10">
    <property type="entry name" value="LysM domain"/>
    <property type="match status" value="2"/>
</dbReference>
<dbReference type="EC" id="4.2.2.-" evidence="4"/>
<dbReference type="Pfam" id="PF01464">
    <property type="entry name" value="SLT"/>
    <property type="match status" value="1"/>
</dbReference>
<dbReference type="SUPFAM" id="SSF53955">
    <property type="entry name" value="Lysozyme-like"/>
    <property type="match status" value="1"/>
</dbReference>
<dbReference type="CDD" id="cd16894">
    <property type="entry name" value="MltD-like"/>
    <property type="match status" value="1"/>
</dbReference>
<comment type="similarity">
    <text evidence="1">Belongs to the transglycosylase Slt family.</text>
</comment>
<dbReference type="Proteomes" id="UP001152447">
    <property type="component" value="Unassembled WGS sequence"/>
</dbReference>
<proteinExistence type="inferred from homology"/>
<evidence type="ECO:0000256" key="2">
    <source>
        <dbReference type="SAM" id="MobiDB-lite"/>
    </source>
</evidence>
<dbReference type="PANTHER" id="PTHR33734">
    <property type="entry name" value="LYSM DOMAIN-CONTAINING GPI-ANCHORED PROTEIN 2"/>
    <property type="match status" value="1"/>
</dbReference>
<dbReference type="Gene3D" id="1.10.530.10">
    <property type="match status" value="1"/>
</dbReference>
<gene>
    <name evidence="4" type="primary">mltD_1</name>
    <name evidence="4" type="ORF">PSEHALCIP103_01712</name>
</gene>
<sequence length="482" mass="54350">MRHLILCFAIVLLCSCKTTQPEIIAPAVPTPVESKPALSNTPTSKNTHKVINKKATPKAPEIAQPTELWAHIADNLHLPVEQNQALKKRINWYLKQPNYLKIVSRRAEPFLYHIVKKVEQKRLPMKLALLPFVESGFRPTARSSEHAVGVWQLVAATAHHFGVKSDQWYDGRQDVLASTDAALDYLSYLHKRFDGNWLHALAAYNTGEGRVKRAIKRNQKRGKSTDFWALTLPKETADYVPKLLALSYLVKHPKAKFKRPKLPYKALTTSLNVAKQFDFSVMAKLSGMGAKQLHALNRGYLKNQSSPHGPHTLLLPIEQQALLKNRFFKANFAGEYIVKKNDTLYGIARHFGLPLEVLKQLNNKQNNFIGVGEKLILGEPQTLPESLTINYKISPYLEQKKPVIPTIEVDYHVKPGDNLWNISQLYGVAHSDLARWNKLSASSVLKPGTQLVLFIPQAATPKTTPAKKDLLLDLQNTLNHPR</sequence>
<reference evidence="4" key="1">
    <citation type="submission" date="2022-07" db="EMBL/GenBank/DDBJ databases">
        <authorList>
            <person name="Criscuolo A."/>
        </authorList>
    </citation>
    <scope>NUCLEOTIDE SEQUENCE</scope>
    <source>
        <strain evidence="4">CIP103197</strain>
    </source>
</reference>
<comment type="caution">
    <text evidence="4">The sequence shown here is derived from an EMBL/GenBank/DDBJ whole genome shotgun (WGS) entry which is preliminary data.</text>
</comment>
<dbReference type="GO" id="GO:0008932">
    <property type="term" value="F:lytic endotransglycosylase activity"/>
    <property type="evidence" value="ECO:0007669"/>
    <property type="project" value="TreeGrafter"/>
</dbReference>
<keyword evidence="5" id="KW-1185">Reference proteome</keyword>
<keyword evidence="4" id="KW-0456">Lyase</keyword>